<protein>
    <submittedName>
        <fullName evidence="3">Sensory histidine kinase DcuS</fullName>
    </submittedName>
</protein>
<feature type="transmembrane region" description="Helical" evidence="1">
    <location>
        <begin position="180"/>
        <end position="202"/>
    </location>
</feature>
<sequence length="428" mass="48874">MNEILFYLISTSLFLVIIKEAMGIFFVKKDLPFSFSLIVWIVFLAVDICGTEYIAQPFLLLILEIATSLFFCILLYYGSIIKKIVCVVIINLLGMISEVVVGLVFIFLDIRYTQYQIAGSLISKLVLLTILRVLKALKHSSLKMKIPFSYWCMLFSIPMGSIFILNTLFMLCEKSDDKNAAVFCLISSGIILVLNFMIFKIYEELAEKLELKKQQAIFDKEIELCKEQLQEREVVNLNIRKLKHDIENHLMCIREYAVRKEFEGAIDYIDDILNGENYLKNNSEINTGNIVVDTLLNYKKSVMEKSDIKLNLRIEIPQKLRFNDADICVILGNCLDNSIEAVCKLDDVSKREVNVDLVYRKKGLLIRISNPFSGDIKKDTNGNPVTTKADKENHGMGLCSVKNAVSKYNGAMNISTDNSMFKVQILLY</sequence>
<dbReference type="AlphaFoldDB" id="A0A173UZN4"/>
<feature type="transmembrane region" description="Helical" evidence="1">
    <location>
        <begin position="6"/>
        <end position="27"/>
    </location>
</feature>
<feature type="transmembrane region" description="Helical" evidence="1">
    <location>
        <begin position="60"/>
        <end position="77"/>
    </location>
</feature>
<dbReference type="GO" id="GO:0042802">
    <property type="term" value="F:identical protein binding"/>
    <property type="evidence" value="ECO:0007669"/>
    <property type="project" value="TreeGrafter"/>
</dbReference>
<proteinExistence type="predicted"/>
<keyword evidence="3" id="KW-0418">Kinase</keyword>
<dbReference type="PANTHER" id="PTHR40448:SF1">
    <property type="entry name" value="TWO-COMPONENT SENSOR HISTIDINE KINASE"/>
    <property type="match status" value="1"/>
</dbReference>
<dbReference type="CDD" id="cd16935">
    <property type="entry name" value="HATPase_AgrC-ComD-like"/>
    <property type="match status" value="1"/>
</dbReference>
<feature type="transmembrane region" description="Helical" evidence="1">
    <location>
        <begin position="84"/>
        <end position="108"/>
    </location>
</feature>
<organism evidence="3 4">
    <name type="scientific">Agathobacter rectalis</name>
    <dbReference type="NCBI Taxonomy" id="39491"/>
    <lineage>
        <taxon>Bacteria</taxon>
        <taxon>Bacillati</taxon>
        <taxon>Bacillota</taxon>
        <taxon>Clostridia</taxon>
        <taxon>Lachnospirales</taxon>
        <taxon>Lachnospiraceae</taxon>
        <taxon>Agathobacter</taxon>
    </lineage>
</organism>
<feature type="transmembrane region" description="Helical" evidence="1">
    <location>
        <begin position="114"/>
        <end position="134"/>
    </location>
</feature>
<evidence type="ECO:0000256" key="1">
    <source>
        <dbReference type="SAM" id="Phobius"/>
    </source>
</evidence>
<evidence type="ECO:0000259" key="2">
    <source>
        <dbReference type="Pfam" id="PF14501"/>
    </source>
</evidence>
<name>A0A173UZN4_9FIRM</name>
<keyword evidence="1" id="KW-1133">Transmembrane helix</keyword>
<reference evidence="3 4" key="1">
    <citation type="submission" date="2015-09" db="EMBL/GenBank/DDBJ databases">
        <authorList>
            <consortium name="Pathogen Informatics"/>
        </authorList>
    </citation>
    <scope>NUCLEOTIDE SEQUENCE [LARGE SCALE GENOMIC DNA]</scope>
    <source>
        <strain evidence="3 4">2789STDY5834968</strain>
    </source>
</reference>
<keyword evidence="3" id="KW-0808">Transferase</keyword>
<dbReference type="Pfam" id="PF14501">
    <property type="entry name" value="HATPase_c_5"/>
    <property type="match status" value="1"/>
</dbReference>
<dbReference type="RefSeq" id="WP_055238433.1">
    <property type="nucleotide sequence ID" value="NZ_CYXM01000012.1"/>
</dbReference>
<dbReference type="InterPro" id="IPR036890">
    <property type="entry name" value="HATPase_C_sf"/>
</dbReference>
<evidence type="ECO:0000313" key="3">
    <source>
        <dbReference type="EMBL" id="CUN19830.1"/>
    </source>
</evidence>
<dbReference type="SUPFAM" id="SSF55874">
    <property type="entry name" value="ATPase domain of HSP90 chaperone/DNA topoisomerase II/histidine kinase"/>
    <property type="match status" value="1"/>
</dbReference>
<dbReference type="InterPro" id="IPR032834">
    <property type="entry name" value="NatK-like_C"/>
</dbReference>
<keyword evidence="1" id="KW-0472">Membrane</keyword>
<evidence type="ECO:0000313" key="4">
    <source>
        <dbReference type="Proteomes" id="UP000095673"/>
    </source>
</evidence>
<dbReference type="EMBL" id="CYXM01000012">
    <property type="protein sequence ID" value="CUN19830.1"/>
    <property type="molecule type" value="Genomic_DNA"/>
</dbReference>
<feature type="domain" description="Sensor histidine kinase NatK-like C-terminal" evidence="2">
    <location>
        <begin position="325"/>
        <end position="427"/>
    </location>
</feature>
<keyword evidence="1" id="KW-0812">Transmembrane</keyword>
<accession>A0A173UZN4</accession>
<dbReference type="Proteomes" id="UP000095673">
    <property type="component" value="Unassembled WGS sequence"/>
</dbReference>
<dbReference type="GO" id="GO:0016301">
    <property type="term" value="F:kinase activity"/>
    <property type="evidence" value="ECO:0007669"/>
    <property type="project" value="UniProtKB-KW"/>
</dbReference>
<gene>
    <name evidence="3" type="ORF">ERS852580_02476</name>
</gene>
<dbReference type="Gene3D" id="3.30.565.10">
    <property type="entry name" value="Histidine kinase-like ATPase, C-terminal domain"/>
    <property type="match status" value="1"/>
</dbReference>
<dbReference type="OrthoDB" id="9816523at2"/>
<dbReference type="PANTHER" id="PTHR40448">
    <property type="entry name" value="TWO-COMPONENT SENSOR HISTIDINE KINASE"/>
    <property type="match status" value="1"/>
</dbReference>
<feature type="transmembrane region" description="Helical" evidence="1">
    <location>
        <begin position="146"/>
        <end position="168"/>
    </location>
</feature>
<feature type="transmembrane region" description="Helical" evidence="1">
    <location>
        <begin position="34"/>
        <end position="54"/>
    </location>
</feature>